<dbReference type="Pfam" id="PF00326">
    <property type="entry name" value="Peptidase_S9"/>
    <property type="match status" value="1"/>
</dbReference>
<accession>A0A4R6WEC8</accession>
<dbReference type="Proteomes" id="UP000295292">
    <property type="component" value="Unassembled WGS sequence"/>
</dbReference>
<dbReference type="PANTHER" id="PTHR11731:SF193">
    <property type="entry name" value="DIPEPTIDYL PEPTIDASE 9"/>
    <property type="match status" value="1"/>
</dbReference>
<dbReference type="Gene3D" id="3.40.50.1820">
    <property type="entry name" value="alpha/beta hydrolase"/>
    <property type="match status" value="1"/>
</dbReference>
<name>A0A4R6WEC8_9SPHI</name>
<dbReference type="EMBL" id="SNYV01000015">
    <property type="protein sequence ID" value="TDQ76363.1"/>
    <property type="molecule type" value="Genomic_DNA"/>
</dbReference>
<dbReference type="InterPro" id="IPR001375">
    <property type="entry name" value="Peptidase_S9_cat"/>
</dbReference>
<evidence type="ECO:0000259" key="3">
    <source>
        <dbReference type="Pfam" id="PF00930"/>
    </source>
</evidence>
<dbReference type="AlphaFoldDB" id="A0A4R6WEC8"/>
<dbReference type="InterPro" id="IPR002469">
    <property type="entry name" value="Peptidase_S9B_N"/>
</dbReference>
<evidence type="ECO:0000259" key="2">
    <source>
        <dbReference type="Pfam" id="PF00326"/>
    </source>
</evidence>
<dbReference type="PANTHER" id="PTHR11731">
    <property type="entry name" value="PROTEASE FAMILY S9B,C DIPEPTIDYL-PEPTIDASE IV-RELATED"/>
    <property type="match status" value="1"/>
</dbReference>
<dbReference type="InterPro" id="IPR050278">
    <property type="entry name" value="Serine_Prot_S9B/DPPIV"/>
</dbReference>
<dbReference type="SUPFAM" id="SSF82171">
    <property type="entry name" value="DPP6 N-terminal domain-like"/>
    <property type="match status" value="1"/>
</dbReference>
<proteinExistence type="predicted"/>
<keyword evidence="1" id="KW-0732">Signal</keyword>
<dbReference type="OrthoDB" id="9777457at2"/>
<protein>
    <submittedName>
        <fullName evidence="4">Dipeptidyl-peptidase-4</fullName>
    </submittedName>
</protein>
<evidence type="ECO:0000313" key="4">
    <source>
        <dbReference type="EMBL" id="TDQ76363.1"/>
    </source>
</evidence>
<feature type="domain" description="Peptidase S9 prolyl oligopeptidase catalytic" evidence="2">
    <location>
        <begin position="504"/>
        <end position="695"/>
    </location>
</feature>
<dbReference type="GO" id="GO:0008236">
    <property type="term" value="F:serine-type peptidase activity"/>
    <property type="evidence" value="ECO:0007669"/>
    <property type="project" value="InterPro"/>
</dbReference>
<evidence type="ECO:0000256" key="1">
    <source>
        <dbReference type="SAM" id="SignalP"/>
    </source>
</evidence>
<dbReference type="RefSeq" id="WP_133585188.1">
    <property type="nucleotide sequence ID" value="NZ_SNYV01000015.1"/>
</dbReference>
<feature type="signal peptide" evidence="1">
    <location>
        <begin position="1"/>
        <end position="20"/>
    </location>
</feature>
<dbReference type="InterPro" id="IPR029058">
    <property type="entry name" value="AB_hydrolase_fold"/>
</dbReference>
<feature type="chain" id="PRO_5020198805" evidence="1">
    <location>
        <begin position="21"/>
        <end position="696"/>
    </location>
</feature>
<gene>
    <name evidence="4" type="ORF">CLV99_2950</name>
</gene>
<organism evidence="4 5">
    <name type="scientific">Sphingobacterium yanglingense</name>
    <dbReference type="NCBI Taxonomy" id="1437280"/>
    <lineage>
        <taxon>Bacteria</taxon>
        <taxon>Pseudomonadati</taxon>
        <taxon>Bacteroidota</taxon>
        <taxon>Sphingobacteriia</taxon>
        <taxon>Sphingobacteriales</taxon>
        <taxon>Sphingobacteriaceae</taxon>
        <taxon>Sphingobacterium</taxon>
    </lineage>
</organism>
<keyword evidence="5" id="KW-1185">Reference proteome</keyword>
<sequence length="696" mass="79878">MNWIKSVTLVCSLWAGGALAQIPNNSPYDYVNRLTPFRWEDSSHYGFFRRSTTSNNSESVLTNVKTGRAYIKQVGVPLAKAISISKNGDVHINARDGKQEIVLRGMQNTTLSPDSTHLAYTKDGNLFLYNIERRENKQLTSDGASSIYNGWSSWIYNEEILGRGMNYRAFWWSPDSRKIAFMHFDDTEVPIHYMAQDTGQHVNQIAIRYPLPGDKNPEVKVGIYSLEADKIKWADYNSKEDQYFGQPIWTPESDELYVQWLNRGQDSLIISAIDPLTGDKRSIYTETQKTWIALDQEDKIQFLSQRKQFLLLSDRTGYMHVYLYDRDGNLIRPLTQGDWNVKSIDMIQEKDGLMYITGNRENSTRDDLYKVELKNGNIQRLTFGDYTHKTNLSPDGKYFITNYSNYNTPERAAVLDNKGKIIRELADSKGKDYDRLVGKASYSEVQRFRTSDGFDLPARISFPANLDKNRKHGLMVLIYGGPNAGTVRDGFQGGFGDPMADTVNMIRVQIDHRGSGHFGKVGQNYMHRNLGDWEVKDYAFVVEEIKKKYPFIDPQYVGIRGFSYGGYITIMAMLKAPETFKSGVAGGSVTDWRFYDSAYTERFMDTPRENPEGYFTSSTLNYASNLQGKLLLNQGTMDDNVHMRNTIRLVDALQEARKQFELMLYPGAAHGWFYLHNKAAHFREMEAEFTEKYMKP</sequence>
<dbReference type="GO" id="GO:0008239">
    <property type="term" value="F:dipeptidyl-peptidase activity"/>
    <property type="evidence" value="ECO:0007669"/>
    <property type="project" value="TreeGrafter"/>
</dbReference>
<dbReference type="SUPFAM" id="SSF53474">
    <property type="entry name" value="alpha/beta-Hydrolases"/>
    <property type="match status" value="1"/>
</dbReference>
<comment type="caution">
    <text evidence="4">The sequence shown here is derived from an EMBL/GenBank/DDBJ whole genome shotgun (WGS) entry which is preliminary data.</text>
</comment>
<feature type="domain" description="Dipeptidylpeptidase IV N-terminal" evidence="3">
    <location>
        <begin position="106"/>
        <end position="409"/>
    </location>
</feature>
<dbReference type="Gene3D" id="2.140.10.30">
    <property type="entry name" value="Dipeptidylpeptidase IV, N-terminal domain"/>
    <property type="match status" value="1"/>
</dbReference>
<evidence type="ECO:0000313" key="5">
    <source>
        <dbReference type="Proteomes" id="UP000295292"/>
    </source>
</evidence>
<reference evidence="4 5" key="1">
    <citation type="submission" date="2019-03" db="EMBL/GenBank/DDBJ databases">
        <title>Genomic Encyclopedia of Archaeal and Bacterial Type Strains, Phase II (KMG-II): from individual species to whole genera.</title>
        <authorList>
            <person name="Goeker M."/>
        </authorList>
    </citation>
    <scope>NUCLEOTIDE SEQUENCE [LARGE SCALE GENOMIC DNA]</scope>
    <source>
        <strain evidence="4 5">DSM 28353</strain>
    </source>
</reference>
<dbReference type="GO" id="GO:0006508">
    <property type="term" value="P:proteolysis"/>
    <property type="evidence" value="ECO:0007669"/>
    <property type="project" value="InterPro"/>
</dbReference>
<dbReference type="Pfam" id="PF00930">
    <property type="entry name" value="DPPIV_N"/>
    <property type="match status" value="1"/>
</dbReference>